<evidence type="ECO:0000256" key="1">
    <source>
        <dbReference type="SAM" id="MobiDB-lite"/>
    </source>
</evidence>
<organism evidence="2 3">
    <name type="scientific">Penicillium oxalicum (strain 114-2 / CGMCC 5302)</name>
    <name type="common">Penicillium decumbens</name>
    <dbReference type="NCBI Taxonomy" id="933388"/>
    <lineage>
        <taxon>Eukaryota</taxon>
        <taxon>Fungi</taxon>
        <taxon>Dikarya</taxon>
        <taxon>Ascomycota</taxon>
        <taxon>Pezizomycotina</taxon>
        <taxon>Eurotiomycetes</taxon>
        <taxon>Eurotiomycetidae</taxon>
        <taxon>Eurotiales</taxon>
        <taxon>Aspergillaceae</taxon>
        <taxon>Penicillium</taxon>
    </lineage>
</organism>
<evidence type="ECO:0000313" key="2">
    <source>
        <dbReference type="EMBL" id="EPS27789.1"/>
    </source>
</evidence>
<feature type="region of interest" description="Disordered" evidence="1">
    <location>
        <begin position="330"/>
        <end position="353"/>
    </location>
</feature>
<sequence length="493" mass="54587">MASPGSLSQTKAPWKSSPGSLQHSTAKLQQSTSRLWRRSVSSWFDSKDRCHQATVETWHKSTDSWRRSKAVLDVQKENLLALTRTKEQKTLSAANKHEEITPKPSPDLSNAPSQQLSRSVIALEADSTPVSAITHDKRPSECKASSGVPIPPQPRRTTSSTSSPLAEPSTVSSMSAPSVSSWQSPIETGIDARAFSPLSVDLSVEKRRPDEQVRGLLRYTDHVLSQAQHTRQLRDTKSMLLSEVEHNWIHSTITDAVDSAQELSEVLELCRQDMAKRKGKGKISSANRKQWKLRNRERADERQTRLIRYQCRLDQVYRHLTKLKIPPSRPMQQVEQPALQHTPEMPTESSELAGSLVELSSEPKQSTFSEMPQASPKQQPILSGIAEMPVDLEVTSFAAELPVDKQDLAAATKFTAVPTVDQAPRLTERPLATTKIPRKALPIIAELPCNFSDTQLPTLYASREMPETLVTAAPDPSTTVGASNVHRSDTDVA</sequence>
<dbReference type="OrthoDB" id="4364947at2759"/>
<feature type="compositionally biased region" description="Polar residues" evidence="1">
    <location>
        <begin position="107"/>
        <end position="116"/>
    </location>
</feature>
<name>S7ZC23_PENO1</name>
<feature type="compositionally biased region" description="Low complexity" evidence="1">
    <location>
        <begin position="155"/>
        <end position="182"/>
    </location>
</feature>
<dbReference type="PhylomeDB" id="S7ZC23"/>
<proteinExistence type="predicted"/>
<dbReference type="EMBL" id="KB644410">
    <property type="protein sequence ID" value="EPS27789.1"/>
    <property type="molecule type" value="Genomic_DNA"/>
</dbReference>
<dbReference type="Proteomes" id="UP000019376">
    <property type="component" value="Unassembled WGS sequence"/>
</dbReference>
<dbReference type="STRING" id="933388.S7ZC23"/>
<feature type="compositionally biased region" description="Basic and acidic residues" evidence="1">
    <location>
        <begin position="84"/>
        <end position="101"/>
    </location>
</feature>
<keyword evidence="3" id="KW-1185">Reference proteome</keyword>
<feature type="region of interest" description="Disordered" evidence="1">
    <location>
        <begin position="84"/>
        <end position="116"/>
    </location>
</feature>
<protein>
    <submittedName>
        <fullName evidence="2">Uncharacterized protein</fullName>
    </submittedName>
</protein>
<reference evidence="2 3" key="1">
    <citation type="journal article" date="2013" name="PLoS ONE">
        <title>Genomic and secretomic analyses reveal unique features of the lignocellulolytic enzyme system of Penicillium decumbens.</title>
        <authorList>
            <person name="Liu G."/>
            <person name="Zhang L."/>
            <person name="Wei X."/>
            <person name="Zou G."/>
            <person name="Qin Y."/>
            <person name="Ma L."/>
            <person name="Li J."/>
            <person name="Zheng H."/>
            <person name="Wang S."/>
            <person name="Wang C."/>
            <person name="Xun L."/>
            <person name="Zhao G.-P."/>
            <person name="Zhou Z."/>
            <person name="Qu Y."/>
        </authorList>
    </citation>
    <scope>NUCLEOTIDE SEQUENCE [LARGE SCALE GENOMIC DNA]</scope>
    <source>
        <strain evidence="3">114-2 / CGMCC 5302</strain>
    </source>
</reference>
<accession>S7ZC23</accession>
<gene>
    <name evidence="2" type="ORF">PDE_02733</name>
</gene>
<feature type="region of interest" description="Disordered" evidence="1">
    <location>
        <begin position="1"/>
        <end position="34"/>
    </location>
</feature>
<dbReference type="HOGENOM" id="CLU_553313_0_0_1"/>
<feature type="region of interest" description="Disordered" evidence="1">
    <location>
        <begin position="471"/>
        <end position="493"/>
    </location>
</feature>
<dbReference type="AlphaFoldDB" id="S7ZC23"/>
<evidence type="ECO:0000313" key="3">
    <source>
        <dbReference type="Proteomes" id="UP000019376"/>
    </source>
</evidence>
<feature type="region of interest" description="Disordered" evidence="1">
    <location>
        <begin position="129"/>
        <end position="182"/>
    </location>
</feature>